<dbReference type="AlphaFoldDB" id="A0A0C3B9K7"/>
<organism evidence="1 2">
    <name type="scientific">Serendipita vermifera MAFF 305830</name>
    <dbReference type="NCBI Taxonomy" id="933852"/>
    <lineage>
        <taxon>Eukaryota</taxon>
        <taxon>Fungi</taxon>
        <taxon>Dikarya</taxon>
        <taxon>Basidiomycota</taxon>
        <taxon>Agaricomycotina</taxon>
        <taxon>Agaricomycetes</taxon>
        <taxon>Sebacinales</taxon>
        <taxon>Serendipitaceae</taxon>
        <taxon>Serendipita</taxon>
    </lineage>
</organism>
<name>A0A0C3B9K7_SERVB</name>
<sequence length="393" mass="43840">MARNVLSRVPTEIWHEILRNAILNQVIDPLEGYPSSFFEPDHVLMDTLYKELKQISHKLRCVCSGWNMFVSSLMANFISLRKHLPVSALTARTQFLREISLSEVIIGEKFTLFDYCSRSNPCDKCGLGSPPIKVSLANVFEKWGPMNVEVIGNISLEVSDLILLSRKAVPHLKSLEFWLLRDPAQSSRQSSLSSEGLSSTLSSLVYLSIHIGAGQLPNWLTSLELPALRSMELHSGPGIPNFYSWSLRSLKNMILRGPVTSDSALAWGAFPKLLCLKCPASLFITHPPPKSHPLQYLSFIITETGTFTEEAMRELGGILMARPQHRGTQGYFSWEHLITNSQRPTIMSDTGPTSVWDTIMKISALLEASGNQFVDSSGIGYTEAMKMHTSSKR</sequence>
<reference evidence="2" key="2">
    <citation type="submission" date="2015-01" db="EMBL/GenBank/DDBJ databases">
        <title>Evolutionary Origins and Diversification of the Mycorrhizal Mutualists.</title>
        <authorList>
            <consortium name="DOE Joint Genome Institute"/>
            <consortium name="Mycorrhizal Genomics Consortium"/>
            <person name="Kohler A."/>
            <person name="Kuo A."/>
            <person name="Nagy L.G."/>
            <person name="Floudas D."/>
            <person name="Copeland A."/>
            <person name="Barry K.W."/>
            <person name="Cichocki N."/>
            <person name="Veneault-Fourrey C."/>
            <person name="LaButti K."/>
            <person name="Lindquist E.A."/>
            <person name="Lipzen A."/>
            <person name="Lundell T."/>
            <person name="Morin E."/>
            <person name="Murat C."/>
            <person name="Riley R."/>
            <person name="Ohm R."/>
            <person name="Sun H."/>
            <person name="Tunlid A."/>
            <person name="Henrissat B."/>
            <person name="Grigoriev I.V."/>
            <person name="Hibbett D.S."/>
            <person name="Martin F."/>
        </authorList>
    </citation>
    <scope>NUCLEOTIDE SEQUENCE [LARGE SCALE GENOMIC DNA]</scope>
    <source>
        <strain evidence="2">MAFF 305830</strain>
    </source>
</reference>
<gene>
    <name evidence="1" type="ORF">M408DRAFT_24111</name>
</gene>
<dbReference type="EMBL" id="KN824295">
    <property type="protein sequence ID" value="KIM28096.1"/>
    <property type="molecule type" value="Genomic_DNA"/>
</dbReference>
<evidence type="ECO:0000313" key="1">
    <source>
        <dbReference type="EMBL" id="KIM28096.1"/>
    </source>
</evidence>
<reference evidence="1 2" key="1">
    <citation type="submission" date="2014-04" db="EMBL/GenBank/DDBJ databases">
        <authorList>
            <consortium name="DOE Joint Genome Institute"/>
            <person name="Kuo A."/>
            <person name="Zuccaro A."/>
            <person name="Kohler A."/>
            <person name="Nagy L.G."/>
            <person name="Floudas D."/>
            <person name="Copeland A."/>
            <person name="Barry K.W."/>
            <person name="Cichocki N."/>
            <person name="Veneault-Fourrey C."/>
            <person name="LaButti K."/>
            <person name="Lindquist E.A."/>
            <person name="Lipzen A."/>
            <person name="Lundell T."/>
            <person name="Morin E."/>
            <person name="Murat C."/>
            <person name="Sun H."/>
            <person name="Tunlid A."/>
            <person name="Henrissat B."/>
            <person name="Grigoriev I.V."/>
            <person name="Hibbett D.S."/>
            <person name="Martin F."/>
            <person name="Nordberg H.P."/>
            <person name="Cantor M.N."/>
            <person name="Hua S.X."/>
        </authorList>
    </citation>
    <scope>NUCLEOTIDE SEQUENCE [LARGE SCALE GENOMIC DNA]</scope>
    <source>
        <strain evidence="1 2">MAFF 305830</strain>
    </source>
</reference>
<proteinExistence type="predicted"/>
<dbReference type="HOGENOM" id="CLU_708161_0_0_1"/>
<accession>A0A0C3B9K7</accession>
<protein>
    <submittedName>
        <fullName evidence="1">Uncharacterized protein</fullName>
    </submittedName>
</protein>
<keyword evidence="2" id="KW-1185">Reference proteome</keyword>
<evidence type="ECO:0000313" key="2">
    <source>
        <dbReference type="Proteomes" id="UP000054097"/>
    </source>
</evidence>
<dbReference type="Proteomes" id="UP000054097">
    <property type="component" value="Unassembled WGS sequence"/>
</dbReference>
<dbReference type="OrthoDB" id="5599157at2759"/>